<feature type="transmembrane region" description="Helical" evidence="8">
    <location>
        <begin position="223"/>
        <end position="240"/>
    </location>
</feature>
<reference evidence="10 11" key="1">
    <citation type="journal article" date="2015" name="Genome Announc.">
        <title>Expanding the biotechnology potential of lactobacilli through comparative genomics of 213 strains and associated genera.</title>
        <authorList>
            <person name="Sun Z."/>
            <person name="Harris H.M."/>
            <person name="McCann A."/>
            <person name="Guo C."/>
            <person name="Argimon S."/>
            <person name="Zhang W."/>
            <person name="Yang X."/>
            <person name="Jeffery I.B."/>
            <person name="Cooney J.C."/>
            <person name="Kagawa T.F."/>
            <person name="Liu W."/>
            <person name="Song Y."/>
            <person name="Salvetti E."/>
            <person name="Wrobel A."/>
            <person name="Rasinkangas P."/>
            <person name="Parkhill J."/>
            <person name="Rea M.C."/>
            <person name="O'Sullivan O."/>
            <person name="Ritari J."/>
            <person name="Douillard F.P."/>
            <person name="Paul Ross R."/>
            <person name="Yang R."/>
            <person name="Briner A.E."/>
            <person name="Felis G.E."/>
            <person name="de Vos W.M."/>
            <person name="Barrangou R."/>
            <person name="Klaenhammer T.R."/>
            <person name="Caufield P.W."/>
            <person name="Cui Y."/>
            <person name="Zhang H."/>
            <person name="O'Toole P.W."/>
        </authorList>
    </citation>
    <scope>NUCLEOTIDE SEQUENCE [LARGE SCALE GENOMIC DNA]</scope>
    <source>
        <strain evidence="10 11">DSM 21115</strain>
    </source>
</reference>
<dbReference type="GO" id="GO:0009103">
    <property type="term" value="P:lipopolysaccharide biosynthetic process"/>
    <property type="evidence" value="ECO:0007669"/>
    <property type="project" value="TreeGrafter"/>
</dbReference>
<feature type="transmembrane region" description="Helical" evidence="8">
    <location>
        <begin position="190"/>
        <end position="208"/>
    </location>
</feature>
<accession>A0A0R2NYM5</accession>
<feature type="transmembrane region" description="Helical" evidence="8">
    <location>
        <begin position="54"/>
        <end position="75"/>
    </location>
</feature>
<dbReference type="GO" id="GO:0005886">
    <property type="term" value="C:plasma membrane"/>
    <property type="evidence" value="ECO:0007669"/>
    <property type="project" value="UniProtKB-SubCell"/>
</dbReference>
<keyword evidence="5 8" id="KW-1133">Transmembrane helix</keyword>
<evidence type="ECO:0000256" key="8">
    <source>
        <dbReference type="SAM" id="Phobius"/>
    </source>
</evidence>
<evidence type="ECO:0000256" key="6">
    <source>
        <dbReference type="ARBA" id="ARBA00023136"/>
    </source>
</evidence>
<dbReference type="InterPro" id="IPR050879">
    <property type="entry name" value="Acyltransferase_3"/>
</dbReference>
<dbReference type="AlphaFoldDB" id="A0A0R2NYM5"/>
<evidence type="ECO:0000256" key="7">
    <source>
        <dbReference type="ARBA" id="ARBA00023315"/>
    </source>
</evidence>
<keyword evidence="3 10" id="KW-0808">Transferase</keyword>
<keyword evidence="7 10" id="KW-0012">Acyltransferase</keyword>
<feature type="transmembrane region" description="Helical" evidence="8">
    <location>
        <begin position="252"/>
        <end position="270"/>
    </location>
</feature>
<dbReference type="PANTHER" id="PTHR23028">
    <property type="entry name" value="ACETYLTRANSFERASE"/>
    <property type="match status" value="1"/>
</dbReference>
<dbReference type="PANTHER" id="PTHR23028:SF53">
    <property type="entry name" value="ACYL_TRANSF_3 DOMAIN-CONTAINING PROTEIN"/>
    <property type="match status" value="1"/>
</dbReference>
<organism evidence="10 11">
    <name type="scientific">Lactiplantibacillus fabifermentans DSM 21115</name>
    <dbReference type="NCBI Taxonomy" id="1413187"/>
    <lineage>
        <taxon>Bacteria</taxon>
        <taxon>Bacillati</taxon>
        <taxon>Bacillota</taxon>
        <taxon>Bacilli</taxon>
        <taxon>Lactobacillales</taxon>
        <taxon>Lactobacillaceae</taxon>
        <taxon>Lactiplantibacillus</taxon>
    </lineage>
</organism>
<name>A0A0R2NYM5_9LACO</name>
<dbReference type="Pfam" id="PF01757">
    <property type="entry name" value="Acyl_transf_3"/>
    <property type="match status" value="1"/>
</dbReference>
<keyword evidence="4 8" id="KW-0812">Transmembrane</keyword>
<evidence type="ECO:0000313" key="10">
    <source>
        <dbReference type="EMBL" id="KRO28717.1"/>
    </source>
</evidence>
<dbReference type="InterPro" id="IPR036514">
    <property type="entry name" value="SGNH_hydro_sf"/>
</dbReference>
<feature type="transmembrane region" description="Helical" evidence="8">
    <location>
        <begin position="282"/>
        <end position="301"/>
    </location>
</feature>
<dbReference type="SUPFAM" id="SSF52266">
    <property type="entry name" value="SGNH hydrolase"/>
    <property type="match status" value="1"/>
</dbReference>
<feature type="transmembrane region" description="Helical" evidence="8">
    <location>
        <begin position="27"/>
        <end position="48"/>
    </location>
</feature>
<feature type="transmembrane region" description="Helical" evidence="8">
    <location>
        <begin position="393"/>
        <end position="416"/>
    </location>
</feature>
<evidence type="ECO:0000259" key="9">
    <source>
        <dbReference type="Pfam" id="PF01757"/>
    </source>
</evidence>
<feature type="transmembrane region" description="Helical" evidence="8">
    <location>
        <begin position="96"/>
        <end position="114"/>
    </location>
</feature>
<feature type="transmembrane region" description="Helical" evidence="8">
    <location>
        <begin position="166"/>
        <end position="183"/>
    </location>
</feature>
<sequence length="662" mass="73873">MNENLQGVNMSRTMARMNRHQMRPRRYITGFDGIRTLAVLGVIIYHLMPASLQGGYLGVPIFFVVSGYLITDLLLQEWATKGTIGFWSFYGRRLRRLYPALVTMLLATTAYITLFQRSLLTNIRATVMTNLLYVYNWFEIGHGQSYFDRFNGESPFTHLWSLSIEGQYYLFWPLLVVLLMLIFKKRSRIFWLLMVAAVASAIAMAVLYDPTNTNRVYYGTDTRMFAILIGSGLAFIWPSRELPTDIALGNQITLDVLGGGSLIALIWMFFQMSGQSDFTYRGGMFLFTVLSAVLVATVAHPASHMNRLLTNRVFTYIGQRSYGIYLYQFPVMIFYETKVHNIGDHPVLNSLIEVALILIVTELSYRFIENPMRRYNYSQVLTDMRDFIRNPKFNRVTGTITALATVLFVITAVGFVQQPSKAATKQTAVQKTIDKNTQAVKKQNAAALKRQKAAAKAAKAAKASSSSEKLETKQALAKLSASQKKVAKDYNLKPQVVLAMGSTDLTAVGDSVLLDVSSDLQQVIPGTVVQGKVGRQVTEVPGIISSLKSQGQLAHNVLVNIGTNGTITDAQAEQVVSEIGRDHQIFWVTAHVPTQSWQNQVNAQIKKTAAKHSNVHVVDWHATALNHANWFATDNVHPNPTGNTQLTALIARRIAEVNNGIK</sequence>
<keyword evidence="2" id="KW-1003">Cell membrane</keyword>
<dbReference type="GO" id="GO:0016747">
    <property type="term" value="F:acyltransferase activity, transferring groups other than amino-acyl groups"/>
    <property type="evidence" value="ECO:0007669"/>
    <property type="project" value="InterPro"/>
</dbReference>
<proteinExistence type="predicted"/>
<evidence type="ECO:0000256" key="5">
    <source>
        <dbReference type="ARBA" id="ARBA00022989"/>
    </source>
</evidence>
<evidence type="ECO:0000256" key="4">
    <source>
        <dbReference type="ARBA" id="ARBA00022692"/>
    </source>
</evidence>
<dbReference type="CDD" id="cd01840">
    <property type="entry name" value="SGNH_hydrolase_yrhL_like"/>
    <property type="match status" value="1"/>
</dbReference>
<evidence type="ECO:0000256" key="2">
    <source>
        <dbReference type="ARBA" id="ARBA00022475"/>
    </source>
</evidence>
<dbReference type="InterPro" id="IPR002656">
    <property type="entry name" value="Acyl_transf_3_dom"/>
</dbReference>
<dbReference type="EMBL" id="AYGX02000033">
    <property type="protein sequence ID" value="KRO28717.1"/>
    <property type="molecule type" value="Genomic_DNA"/>
</dbReference>
<keyword evidence="6 8" id="KW-0472">Membrane</keyword>
<keyword evidence="11" id="KW-1185">Reference proteome</keyword>
<gene>
    <name evidence="10" type="ORF">DY78_GL002071</name>
</gene>
<feature type="transmembrane region" description="Helical" evidence="8">
    <location>
        <begin position="347"/>
        <end position="368"/>
    </location>
</feature>
<comment type="subcellular location">
    <subcellularLocation>
        <location evidence="1">Cell membrane</location>
        <topology evidence="1">Multi-pass membrane protein</topology>
    </subcellularLocation>
</comment>
<evidence type="ECO:0000256" key="1">
    <source>
        <dbReference type="ARBA" id="ARBA00004651"/>
    </source>
</evidence>
<dbReference type="Proteomes" id="UP000050920">
    <property type="component" value="Unassembled WGS sequence"/>
</dbReference>
<evidence type="ECO:0000313" key="11">
    <source>
        <dbReference type="Proteomes" id="UP000050920"/>
    </source>
</evidence>
<dbReference type="Gene3D" id="3.40.50.1110">
    <property type="entry name" value="SGNH hydrolase"/>
    <property type="match status" value="1"/>
</dbReference>
<protein>
    <submittedName>
        <fullName evidence="10">Acyltransferase</fullName>
    </submittedName>
</protein>
<comment type="caution">
    <text evidence="10">The sequence shown here is derived from an EMBL/GenBank/DDBJ whole genome shotgun (WGS) entry which is preliminary data.</text>
</comment>
<evidence type="ECO:0000256" key="3">
    <source>
        <dbReference type="ARBA" id="ARBA00022679"/>
    </source>
</evidence>
<feature type="domain" description="Acyltransferase 3" evidence="9">
    <location>
        <begin position="29"/>
        <end position="361"/>
    </location>
</feature>
<feature type="transmembrane region" description="Helical" evidence="8">
    <location>
        <begin position="313"/>
        <end position="335"/>
    </location>
</feature>
<dbReference type="RefSeq" id="WP_024626104.1">
    <property type="nucleotide sequence ID" value="NZ_AYGX02000033.1"/>
</dbReference>